<evidence type="ECO:0000313" key="3">
    <source>
        <dbReference type="EMBL" id="SUU92564.1"/>
    </source>
</evidence>
<feature type="transmembrane region" description="Helical" evidence="1">
    <location>
        <begin position="142"/>
        <end position="164"/>
    </location>
</feature>
<keyword evidence="4" id="KW-1185">Reference proteome</keyword>
<keyword evidence="1" id="KW-0812">Transmembrane</keyword>
<dbReference type="EMBL" id="PKGS01000004">
    <property type="protein sequence ID" value="PKZ16401.1"/>
    <property type="molecule type" value="Genomic_DNA"/>
</dbReference>
<dbReference type="AlphaFoldDB" id="A0A2I1M8F3"/>
<feature type="transmembrane region" description="Helical" evidence="1">
    <location>
        <begin position="17"/>
        <end position="37"/>
    </location>
</feature>
<dbReference type="RefSeq" id="WP_101540424.1">
    <property type="nucleotide sequence ID" value="NZ_CALTZC010000038.1"/>
</dbReference>
<evidence type="ECO:0000313" key="4">
    <source>
        <dbReference type="Proteomes" id="UP000234335"/>
    </source>
</evidence>
<accession>A0A2I1M8F3</accession>
<protein>
    <submittedName>
        <fullName evidence="2">ABC transporter permease</fullName>
    </submittedName>
    <submittedName>
        <fullName evidence="3">Uncharacterized protein conserved in bacteria</fullName>
    </submittedName>
</protein>
<reference evidence="2 4" key="1">
    <citation type="submission" date="2017-12" db="EMBL/GenBank/DDBJ databases">
        <title>Phylogenetic diversity of female urinary microbiome.</title>
        <authorList>
            <person name="Thomas-White K."/>
            <person name="Wolfe A.J."/>
        </authorList>
    </citation>
    <scope>NUCLEOTIDE SEQUENCE [LARGE SCALE GENOMIC DNA]</scope>
    <source>
        <strain evidence="2 4">UMB0119</strain>
    </source>
</reference>
<dbReference type="Proteomes" id="UP000234335">
    <property type="component" value="Unassembled WGS sequence"/>
</dbReference>
<evidence type="ECO:0000313" key="5">
    <source>
        <dbReference type="Proteomes" id="UP000255124"/>
    </source>
</evidence>
<reference evidence="3 5" key="2">
    <citation type="submission" date="2018-06" db="EMBL/GenBank/DDBJ databases">
        <authorList>
            <consortium name="Pathogen Informatics"/>
            <person name="Doyle S."/>
        </authorList>
    </citation>
    <scope>NUCLEOTIDE SEQUENCE [LARGE SCALE GENOMIC DNA]</scope>
    <source>
        <strain evidence="3 5">NCTC9810</strain>
    </source>
</reference>
<sequence length="249" mass="28126">MKNLIKKDLYQIKHNKIILISFLSIILMGIFGAESYILDLKSSKDSIGIFDAMVFDSTIIVILATLITSSLLGIEFKNRTINNDIYFGNLRKDIFTSKIITCLIIYNLLIIVFPLAGCIRMIPKLGFTTMGISGGIIHIIKIILYSILLNSAMFSVCVLISFLYRDIGKTLSLSAIYILSFSLLMAYGKPEGLFDKVKILNFIPIMEIRYVVYDKLTSINHIMIITSALIIFIFFTSLASRTFNKTELK</sequence>
<evidence type="ECO:0000313" key="2">
    <source>
        <dbReference type="EMBL" id="PKZ16401.1"/>
    </source>
</evidence>
<dbReference type="OrthoDB" id="1930566at2"/>
<feature type="transmembrane region" description="Helical" evidence="1">
    <location>
        <begin position="95"/>
        <end position="122"/>
    </location>
</feature>
<dbReference type="Proteomes" id="UP000255124">
    <property type="component" value="Unassembled WGS sequence"/>
</dbReference>
<name>A0A2I1M8F3_9FIRM</name>
<dbReference type="PANTHER" id="PTHR37305">
    <property type="entry name" value="INTEGRAL MEMBRANE PROTEIN-RELATED"/>
    <property type="match status" value="1"/>
</dbReference>
<dbReference type="Pfam" id="PF12730">
    <property type="entry name" value="ABC2_membrane_4"/>
    <property type="match status" value="1"/>
</dbReference>
<feature type="transmembrane region" description="Helical" evidence="1">
    <location>
        <begin position="219"/>
        <end position="239"/>
    </location>
</feature>
<proteinExistence type="predicted"/>
<keyword evidence="1" id="KW-1133">Transmembrane helix</keyword>
<feature type="transmembrane region" description="Helical" evidence="1">
    <location>
        <begin position="49"/>
        <end position="74"/>
    </location>
</feature>
<dbReference type="PANTHER" id="PTHR37305:SF1">
    <property type="entry name" value="MEMBRANE PROTEIN"/>
    <property type="match status" value="1"/>
</dbReference>
<organism evidence="2 4">
    <name type="scientific">Anaerococcus octavius</name>
    <dbReference type="NCBI Taxonomy" id="54007"/>
    <lineage>
        <taxon>Bacteria</taxon>
        <taxon>Bacillati</taxon>
        <taxon>Bacillota</taxon>
        <taxon>Tissierellia</taxon>
        <taxon>Tissierellales</taxon>
        <taxon>Peptoniphilaceae</taxon>
        <taxon>Anaerococcus</taxon>
    </lineage>
</organism>
<evidence type="ECO:0000256" key="1">
    <source>
        <dbReference type="SAM" id="Phobius"/>
    </source>
</evidence>
<feature type="transmembrane region" description="Helical" evidence="1">
    <location>
        <begin position="171"/>
        <end position="188"/>
    </location>
</feature>
<dbReference type="EMBL" id="UFTA01000002">
    <property type="protein sequence ID" value="SUU92564.1"/>
    <property type="molecule type" value="Genomic_DNA"/>
</dbReference>
<keyword evidence="1" id="KW-0472">Membrane</keyword>
<gene>
    <name evidence="2" type="ORF">CYJ34_06165</name>
    <name evidence="3" type="ORF">NCTC9810_00898</name>
</gene>